<proteinExistence type="inferred from homology"/>
<dbReference type="Gene3D" id="3.40.350.10">
    <property type="entry name" value="Creatinase/prolidase N-terminal domain"/>
    <property type="match status" value="1"/>
</dbReference>
<keyword evidence="4" id="KW-0378">Hydrolase</keyword>
<keyword evidence="5" id="KW-0464">Manganese</keyword>
<dbReference type="PANTHER" id="PTHR43226">
    <property type="entry name" value="XAA-PRO AMINOPEPTIDASE 3"/>
    <property type="match status" value="1"/>
</dbReference>
<comment type="caution">
    <text evidence="7">The sequence shown here is derived from an EMBL/GenBank/DDBJ whole genome shotgun (WGS) entry which is preliminary data.</text>
</comment>
<evidence type="ECO:0000256" key="4">
    <source>
        <dbReference type="ARBA" id="ARBA00022801"/>
    </source>
</evidence>
<reference evidence="7 8" key="1">
    <citation type="submission" date="2024-11" db="EMBL/GenBank/DDBJ databases">
        <title>Chromosome-level genome assembly of the freshwater bivalve Anodonta woodiana.</title>
        <authorList>
            <person name="Chen X."/>
        </authorList>
    </citation>
    <scope>NUCLEOTIDE SEQUENCE [LARGE SCALE GENOMIC DNA]</scope>
    <source>
        <strain evidence="7">MN2024</strain>
        <tissue evidence="7">Gills</tissue>
    </source>
</reference>
<dbReference type="AlphaFoldDB" id="A0ABD3WYK0"/>
<keyword evidence="8" id="KW-1185">Reference proteome</keyword>
<organism evidence="7 8">
    <name type="scientific">Sinanodonta woodiana</name>
    <name type="common">Chinese pond mussel</name>
    <name type="synonym">Anodonta woodiana</name>
    <dbReference type="NCBI Taxonomy" id="1069815"/>
    <lineage>
        <taxon>Eukaryota</taxon>
        <taxon>Metazoa</taxon>
        <taxon>Spiralia</taxon>
        <taxon>Lophotrochozoa</taxon>
        <taxon>Mollusca</taxon>
        <taxon>Bivalvia</taxon>
        <taxon>Autobranchia</taxon>
        <taxon>Heteroconchia</taxon>
        <taxon>Palaeoheterodonta</taxon>
        <taxon>Unionida</taxon>
        <taxon>Unionoidea</taxon>
        <taxon>Unionidae</taxon>
        <taxon>Unioninae</taxon>
        <taxon>Sinanodonta</taxon>
    </lineage>
</organism>
<comment type="cofactor">
    <cofactor evidence="1">
        <name>Mn(2+)</name>
        <dbReference type="ChEBI" id="CHEBI:29035"/>
    </cofactor>
</comment>
<dbReference type="PANTHER" id="PTHR43226:SF4">
    <property type="entry name" value="XAA-PRO AMINOPEPTIDASE 3"/>
    <property type="match status" value="1"/>
</dbReference>
<evidence type="ECO:0000313" key="8">
    <source>
        <dbReference type="Proteomes" id="UP001634394"/>
    </source>
</evidence>
<dbReference type="SUPFAM" id="SSF55920">
    <property type="entry name" value="Creatinase/aminopeptidase"/>
    <property type="match status" value="1"/>
</dbReference>
<evidence type="ECO:0000256" key="3">
    <source>
        <dbReference type="ARBA" id="ARBA00022723"/>
    </source>
</evidence>
<dbReference type="InterPro" id="IPR036005">
    <property type="entry name" value="Creatinase/aminopeptidase-like"/>
</dbReference>
<name>A0ABD3WYK0_SINWO</name>
<feature type="domain" description="Aminopeptidase P N-terminal" evidence="6">
    <location>
        <begin position="77"/>
        <end position="223"/>
    </location>
</feature>
<evidence type="ECO:0000256" key="2">
    <source>
        <dbReference type="ARBA" id="ARBA00008766"/>
    </source>
</evidence>
<dbReference type="CDD" id="cd01087">
    <property type="entry name" value="Prolidase"/>
    <property type="match status" value="1"/>
</dbReference>
<dbReference type="GO" id="GO:0016787">
    <property type="term" value="F:hydrolase activity"/>
    <property type="evidence" value="ECO:0007669"/>
    <property type="project" value="UniProtKB-KW"/>
</dbReference>
<dbReference type="Pfam" id="PF00557">
    <property type="entry name" value="Peptidase_M24"/>
    <property type="match status" value="1"/>
</dbReference>
<gene>
    <name evidence="7" type="ORF">ACJMK2_031364</name>
</gene>
<dbReference type="SMART" id="SM01011">
    <property type="entry name" value="AMP_N"/>
    <property type="match status" value="1"/>
</dbReference>
<dbReference type="InterPro" id="IPR029149">
    <property type="entry name" value="Creatin/AminoP/Spt16_N"/>
</dbReference>
<dbReference type="Pfam" id="PF05195">
    <property type="entry name" value="AMP_N"/>
    <property type="match status" value="1"/>
</dbReference>
<dbReference type="InterPro" id="IPR052433">
    <property type="entry name" value="X-Pro_dipept-like"/>
</dbReference>
<sequence length="517" mass="58630">MAAPMISWSLLEASKRVLIKTGIEHFQSGLSGLSSSWSLSKLLNSVPSMIKWRRHFGQPVPQTHPHLLKEGEVTPGITKSEYKQRRNMFVRSAVNSSPVKESVKSHIMIFPSASKTYMTKDIPYPFRQNTEFLYLCGFQEPDSVLVLECDILNKKINHKSVLFVPGRDPAKELWDGLRSGNKGSLQLTGVNEAYNTDELGNYFNSYCKHHQEYVVWYCFSTPPHRHFHEGIIGDFLKQSYNMPKEDTRRGVQKLQLIKSPAEIELMKTSIEIASQAFRNVIPFSFAGINEHHLYAKMDFECRIRDAQILAYPPVVAGGDRANIIHYINNNQLINDGELVLMDAGCEYHGYSSDLTRTWPVSGRFTSSQRALYDAILHVQELCISMCTSDFSLDDIYFRMLHLLGVELQKLGLIPTNLTKDQLIKKVRAFCPHHVSHYLGMDIHDTADISRGIKLQDGMVVTIEPGVYIPKTSIDVPDEFKGIGIRIEDDILITSSEPVILSANCPKHADEIEALFRQ</sequence>
<evidence type="ECO:0000313" key="7">
    <source>
        <dbReference type="EMBL" id="KAL3879050.1"/>
    </source>
</evidence>
<accession>A0ABD3WYK0</accession>
<protein>
    <recommendedName>
        <fullName evidence="6">Aminopeptidase P N-terminal domain-containing protein</fullName>
    </recommendedName>
</protein>
<keyword evidence="3" id="KW-0479">Metal-binding</keyword>
<evidence type="ECO:0000256" key="5">
    <source>
        <dbReference type="ARBA" id="ARBA00023211"/>
    </source>
</evidence>
<dbReference type="InterPro" id="IPR007865">
    <property type="entry name" value="Aminopep_P_N"/>
</dbReference>
<evidence type="ECO:0000259" key="6">
    <source>
        <dbReference type="SMART" id="SM01011"/>
    </source>
</evidence>
<dbReference type="InterPro" id="IPR000994">
    <property type="entry name" value="Pept_M24"/>
</dbReference>
<dbReference type="Proteomes" id="UP001634394">
    <property type="component" value="Unassembled WGS sequence"/>
</dbReference>
<dbReference type="GO" id="GO:0046872">
    <property type="term" value="F:metal ion binding"/>
    <property type="evidence" value="ECO:0007669"/>
    <property type="project" value="UniProtKB-KW"/>
</dbReference>
<evidence type="ECO:0000256" key="1">
    <source>
        <dbReference type="ARBA" id="ARBA00001936"/>
    </source>
</evidence>
<comment type="similarity">
    <text evidence="2">Belongs to the peptidase M24B family.</text>
</comment>
<dbReference type="SUPFAM" id="SSF53092">
    <property type="entry name" value="Creatinase/prolidase N-terminal domain"/>
    <property type="match status" value="1"/>
</dbReference>
<dbReference type="EMBL" id="JBJQND010000004">
    <property type="protein sequence ID" value="KAL3879050.1"/>
    <property type="molecule type" value="Genomic_DNA"/>
</dbReference>
<dbReference type="Gene3D" id="3.90.230.10">
    <property type="entry name" value="Creatinase/methionine aminopeptidase superfamily"/>
    <property type="match status" value="1"/>
</dbReference>